<accession>A0A1H2HBC3</accession>
<name>A0A1H2HBC3_9PSED</name>
<dbReference type="EMBL" id="LT629782">
    <property type="protein sequence ID" value="SDU29197.1"/>
    <property type="molecule type" value="Genomic_DNA"/>
</dbReference>
<sequence>MSRDIVLSNGVVTFAIRQTTDTTKLVSKLLRFLHPYFSVVKEDKPSFSMQFLSYDELPSEVIVCCREPLIVRRSTKSSFDLSGLYGEIKDETVALLDVSTNTAFVVDRKERLVKAYVSDNSFVHLIEFIRYGTLLVEESNGTVLLHASAVTNEQGAFLILGEKHAGKTTTMLSAVLGSAYKLFSGDKVLVRLRDGQLWVRGWPDYPHIGMGTLSQYQGLAQQLGVNTLTTSGTARADHDKELVDPDIYREVIPHASTGTVDTLQGIVFPNISSERKLFRQMAESEVNVEYLSQFVEYPFEFTPGHWHGLFSNPAQVSPTLDIEILKPLCELPWLVCEGGAPLHIETVS</sequence>
<keyword evidence="2" id="KW-1185">Reference proteome</keyword>
<dbReference type="Gene3D" id="3.40.50.300">
    <property type="entry name" value="P-loop containing nucleotide triphosphate hydrolases"/>
    <property type="match status" value="1"/>
</dbReference>
<evidence type="ECO:0008006" key="3">
    <source>
        <dbReference type="Google" id="ProtNLM"/>
    </source>
</evidence>
<dbReference type="Proteomes" id="UP000183653">
    <property type="component" value="Chromosome I"/>
</dbReference>
<dbReference type="OrthoDB" id="7041912at2"/>
<dbReference type="SUPFAM" id="SSF53795">
    <property type="entry name" value="PEP carboxykinase-like"/>
    <property type="match status" value="1"/>
</dbReference>
<dbReference type="RefSeq" id="WP_057725826.1">
    <property type="nucleotide sequence ID" value="NZ_JYLM01000013.1"/>
</dbReference>
<protein>
    <recommendedName>
        <fullName evidence="3">HPr kinase</fullName>
    </recommendedName>
</protein>
<dbReference type="AlphaFoldDB" id="A0A1H2HBC3"/>
<evidence type="ECO:0000313" key="2">
    <source>
        <dbReference type="Proteomes" id="UP000183653"/>
    </source>
</evidence>
<gene>
    <name evidence="1" type="ORF">SAMN04490197_4616</name>
</gene>
<proteinExistence type="predicted"/>
<evidence type="ECO:0000313" key="1">
    <source>
        <dbReference type="EMBL" id="SDU29197.1"/>
    </source>
</evidence>
<reference evidence="1 2" key="1">
    <citation type="submission" date="2016-10" db="EMBL/GenBank/DDBJ databases">
        <authorList>
            <person name="Varghese N."/>
            <person name="Submissions S."/>
        </authorList>
    </citation>
    <scope>NUCLEOTIDE SEQUENCE [LARGE SCALE GENOMIC DNA]</scope>
    <source>
        <strain evidence="1 2">BS2775</strain>
    </source>
</reference>
<dbReference type="InterPro" id="IPR027417">
    <property type="entry name" value="P-loop_NTPase"/>
</dbReference>
<organism evidence="1 2">
    <name type="scientific">Pseudomonas orientalis</name>
    <dbReference type="NCBI Taxonomy" id="76758"/>
    <lineage>
        <taxon>Bacteria</taxon>
        <taxon>Pseudomonadati</taxon>
        <taxon>Pseudomonadota</taxon>
        <taxon>Gammaproteobacteria</taxon>
        <taxon>Pseudomonadales</taxon>
        <taxon>Pseudomonadaceae</taxon>
        <taxon>Pseudomonas</taxon>
    </lineage>
</organism>